<reference evidence="1" key="1">
    <citation type="submission" date="2018-04" db="EMBL/GenBank/DDBJ databases">
        <title>Whole genome sequencing of Hypsizygus marmoreus.</title>
        <authorList>
            <person name="Choi I.-G."/>
            <person name="Min B."/>
            <person name="Kim J.-G."/>
            <person name="Kim S."/>
            <person name="Oh Y.-L."/>
            <person name="Kong W.-S."/>
            <person name="Park H."/>
            <person name="Jeong J."/>
            <person name="Song E.-S."/>
        </authorList>
    </citation>
    <scope>NUCLEOTIDE SEQUENCE [LARGE SCALE GENOMIC DNA]</scope>
    <source>
        <strain evidence="1">51987-8</strain>
    </source>
</reference>
<keyword evidence="2" id="KW-1185">Reference proteome</keyword>
<comment type="caution">
    <text evidence="1">The sequence shown here is derived from an EMBL/GenBank/DDBJ whole genome shotgun (WGS) entry which is preliminary data.</text>
</comment>
<dbReference type="SUPFAM" id="SSF101908">
    <property type="entry name" value="Putative isomerase YbhE"/>
    <property type="match status" value="1"/>
</dbReference>
<evidence type="ECO:0000313" key="1">
    <source>
        <dbReference type="EMBL" id="RDB28107.1"/>
    </source>
</evidence>
<gene>
    <name evidence="1" type="ORF">Hypma_001489</name>
</gene>
<evidence type="ECO:0000313" key="2">
    <source>
        <dbReference type="Proteomes" id="UP000076154"/>
    </source>
</evidence>
<name>A0A369K5Q0_HYPMA</name>
<protein>
    <submittedName>
        <fullName evidence="1">Uncharacterized protein</fullName>
    </submittedName>
</protein>
<dbReference type="EMBL" id="LUEZ02000012">
    <property type="protein sequence ID" value="RDB28107.1"/>
    <property type="molecule type" value="Genomic_DNA"/>
</dbReference>
<dbReference type="AlphaFoldDB" id="A0A369K5Q0"/>
<proteinExistence type="predicted"/>
<dbReference type="InParanoid" id="A0A369K5Q0"/>
<accession>A0A369K5Q0</accession>
<sequence length="414" mass="45837">MSQRALEHAALSPARFTSFLIKGSPPGEPLPPFSTRILEARFLHISDENNQDSRKFRDFFLVPGGRFFITESPETIDIWDLGFSPEEVIRPYPLASLEIMTDKSLLMCNVTPDGSELRMIVATMEEDTVLVEVSIYHVDPSSSNPAFLLVANLENLNVGLNCYSSSENLFAFCDESGIIVWNFVDDSISSWDCGNEISGCSLLHDHIILFNLHGFSVYKLPLFLPRIDKTIPLSPPDVCGCPTLRLSYASHQPPVSVLLPFGSWAADVNVSPQFSVILVHDTTARNATIEEYSSISYNDPLNRGFPNLVPALMNLARSSVPIDWQGGSRICNGHTVYMWASDADYVENIAVFLSPICTRPLASRCDTPISHAATLWASTSVNTIQAFDLCPTSGRLCVMTSMKEIRIVDYLAPF</sequence>
<dbReference type="OrthoDB" id="3145038at2759"/>
<dbReference type="Proteomes" id="UP000076154">
    <property type="component" value="Unassembled WGS sequence"/>
</dbReference>
<organism evidence="1 2">
    <name type="scientific">Hypsizygus marmoreus</name>
    <name type="common">White beech mushroom</name>
    <name type="synonym">Agaricus marmoreus</name>
    <dbReference type="NCBI Taxonomy" id="39966"/>
    <lineage>
        <taxon>Eukaryota</taxon>
        <taxon>Fungi</taxon>
        <taxon>Dikarya</taxon>
        <taxon>Basidiomycota</taxon>
        <taxon>Agaricomycotina</taxon>
        <taxon>Agaricomycetes</taxon>
        <taxon>Agaricomycetidae</taxon>
        <taxon>Agaricales</taxon>
        <taxon>Tricholomatineae</taxon>
        <taxon>Lyophyllaceae</taxon>
        <taxon>Hypsizygus</taxon>
    </lineage>
</organism>